<name>A0ABP5D3Q9_9ACTN</name>
<dbReference type="Gene3D" id="3.40.50.1010">
    <property type="entry name" value="5'-nuclease"/>
    <property type="match status" value="1"/>
</dbReference>
<dbReference type="InterPro" id="IPR038969">
    <property type="entry name" value="FEN"/>
</dbReference>
<evidence type="ECO:0000256" key="5">
    <source>
        <dbReference type="ARBA" id="ARBA00049957"/>
    </source>
</evidence>
<sequence length="336" mass="35772">MLSTAESVTAVTVATRARAARGRDWMPDVTRRLMLLDSASMYFRAFYGVPDIAAPDGTPVNAVRGLLDFIARLVEQYSPTDLVCCWDNDWRPQWRVDLIPSYKAHRVVTENAVGPDVEEVPDPLQIQVPIIVDVLEAFGIALRGADGYEADDVIGALATGAGMPVDVVTGDRDLFQLVDDEAGVRVLYIARGVGNHERVDDAWVHAKYAVHAAQYADFATMRGDASDGLPGVPGVGEKTAAGLLGRFGDLPGIVAAAADPSSGMAPGPRAKIRAASDYLAVAPKVVEVARDLPIDRDGTALPQVPAHPERLTELAERFNLAGPAARVTTALAGLSR</sequence>
<evidence type="ECO:0000256" key="1">
    <source>
        <dbReference type="ARBA" id="ARBA00022722"/>
    </source>
</evidence>
<keyword evidence="4" id="KW-0238">DNA-binding</keyword>
<dbReference type="Pfam" id="PF01367">
    <property type="entry name" value="5_3_exonuc"/>
    <property type="match status" value="1"/>
</dbReference>
<reference evidence="9" key="1">
    <citation type="journal article" date="2019" name="Int. J. Syst. Evol. Microbiol.">
        <title>The Global Catalogue of Microorganisms (GCM) 10K type strain sequencing project: providing services to taxonomists for standard genome sequencing and annotation.</title>
        <authorList>
            <consortium name="The Broad Institute Genomics Platform"/>
            <consortium name="The Broad Institute Genome Sequencing Center for Infectious Disease"/>
            <person name="Wu L."/>
            <person name="Ma J."/>
        </authorList>
    </citation>
    <scope>NUCLEOTIDE SEQUENCE [LARGE SCALE GENOMIC DNA]</scope>
    <source>
        <strain evidence="9">JCM 15309</strain>
    </source>
</reference>
<dbReference type="CDD" id="cd09898">
    <property type="entry name" value="H3TH_53EXO"/>
    <property type="match status" value="1"/>
</dbReference>
<evidence type="ECO:0000256" key="6">
    <source>
        <dbReference type="ARBA" id="ARBA00050026"/>
    </source>
</evidence>
<dbReference type="GO" id="GO:0004527">
    <property type="term" value="F:exonuclease activity"/>
    <property type="evidence" value="ECO:0007669"/>
    <property type="project" value="UniProtKB-KW"/>
</dbReference>
<keyword evidence="2" id="KW-0378">Hydrolase</keyword>
<comment type="caution">
    <text evidence="8">The sequence shown here is derived from an EMBL/GenBank/DDBJ whole genome shotgun (WGS) entry which is preliminary data.</text>
</comment>
<evidence type="ECO:0000256" key="4">
    <source>
        <dbReference type="ARBA" id="ARBA00023125"/>
    </source>
</evidence>
<dbReference type="SUPFAM" id="SSF88723">
    <property type="entry name" value="PIN domain-like"/>
    <property type="match status" value="1"/>
</dbReference>
<evidence type="ECO:0000313" key="8">
    <source>
        <dbReference type="EMBL" id="GAA1973580.1"/>
    </source>
</evidence>
<dbReference type="InterPro" id="IPR036279">
    <property type="entry name" value="5-3_exonuclease_C_sf"/>
</dbReference>
<dbReference type="Gene3D" id="1.10.150.20">
    <property type="entry name" value="5' to 3' exonuclease, C-terminal subdomain"/>
    <property type="match status" value="1"/>
</dbReference>
<keyword evidence="3 8" id="KW-0269">Exonuclease</keyword>
<dbReference type="Proteomes" id="UP001500571">
    <property type="component" value="Unassembled WGS sequence"/>
</dbReference>
<dbReference type="CDD" id="cd09859">
    <property type="entry name" value="PIN_53EXO"/>
    <property type="match status" value="1"/>
</dbReference>
<feature type="domain" description="5'-3' exonuclease" evidence="7">
    <location>
        <begin position="31"/>
        <end position="302"/>
    </location>
</feature>
<dbReference type="PANTHER" id="PTHR42646:SF2">
    <property type="entry name" value="5'-3' EXONUCLEASE FAMILY PROTEIN"/>
    <property type="match status" value="1"/>
</dbReference>
<organism evidence="8 9">
    <name type="scientific">Nocardioides panacihumi</name>
    <dbReference type="NCBI Taxonomy" id="400774"/>
    <lineage>
        <taxon>Bacteria</taxon>
        <taxon>Bacillati</taxon>
        <taxon>Actinomycetota</taxon>
        <taxon>Actinomycetes</taxon>
        <taxon>Propionibacteriales</taxon>
        <taxon>Nocardioidaceae</taxon>
        <taxon>Nocardioides</taxon>
    </lineage>
</organism>
<dbReference type="SMART" id="SM00279">
    <property type="entry name" value="HhH2"/>
    <property type="match status" value="1"/>
</dbReference>
<dbReference type="EMBL" id="BAAAPB010000005">
    <property type="protein sequence ID" value="GAA1973580.1"/>
    <property type="molecule type" value="Genomic_DNA"/>
</dbReference>
<dbReference type="InterPro" id="IPR020045">
    <property type="entry name" value="DNA_polI_H3TH"/>
</dbReference>
<dbReference type="InterPro" id="IPR002421">
    <property type="entry name" value="5-3_exonuclease"/>
</dbReference>
<dbReference type="Pfam" id="PF02739">
    <property type="entry name" value="5_3_exonuc_N"/>
    <property type="match status" value="1"/>
</dbReference>
<comment type="function">
    <text evidence="5">5'-3' exonuclease acting preferentially on double-stranded DNA.</text>
</comment>
<evidence type="ECO:0000256" key="2">
    <source>
        <dbReference type="ARBA" id="ARBA00022801"/>
    </source>
</evidence>
<accession>A0ABP5D3Q9</accession>
<evidence type="ECO:0000259" key="7">
    <source>
        <dbReference type="SMART" id="SM00475"/>
    </source>
</evidence>
<evidence type="ECO:0000256" key="3">
    <source>
        <dbReference type="ARBA" id="ARBA00022839"/>
    </source>
</evidence>
<dbReference type="InterPro" id="IPR008918">
    <property type="entry name" value="HhH2"/>
</dbReference>
<dbReference type="SMART" id="SM00475">
    <property type="entry name" value="53EXOc"/>
    <property type="match status" value="1"/>
</dbReference>
<protein>
    <recommendedName>
        <fullName evidence="6">5'-3' exonuclease</fullName>
    </recommendedName>
</protein>
<dbReference type="InterPro" id="IPR020046">
    <property type="entry name" value="5-3_exonucl_a-hlix_arch_N"/>
</dbReference>
<evidence type="ECO:0000313" key="9">
    <source>
        <dbReference type="Proteomes" id="UP001500571"/>
    </source>
</evidence>
<dbReference type="SUPFAM" id="SSF47807">
    <property type="entry name" value="5' to 3' exonuclease, C-terminal subdomain"/>
    <property type="match status" value="1"/>
</dbReference>
<dbReference type="PANTHER" id="PTHR42646">
    <property type="entry name" value="FLAP ENDONUCLEASE XNI"/>
    <property type="match status" value="1"/>
</dbReference>
<proteinExistence type="predicted"/>
<keyword evidence="1" id="KW-0540">Nuclease</keyword>
<gene>
    <name evidence="8" type="ORF">GCM10009798_38500</name>
</gene>
<keyword evidence="9" id="KW-1185">Reference proteome</keyword>
<dbReference type="InterPro" id="IPR029060">
    <property type="entry name" value="PIN-like_dom_sf"/>
</dbReference>